<dbReference type="GO" id="GO:0005741">
    <property type="term" value="C:mitochondrial outer membrane"/>
    <property type="evidence" value="ECO:0007669"/>
    <property type="project" value="TreeGrafter"/>
</dbReference>
<evidence type="ECO:0000313" key="3">
    <source>
        <dbReference type="Proteomes" id="UP000712600"/>
    </source>
</evidence>
<evidence type="ECO:0000313" key="2">
    <source>
        <dbReference type="EMBL" id="KAF3501983.1"/>
    </source>
</evidence>
<dbReference type="Proteomes" id="UP000712600">
    <property type="component" value="Unassembled WGS sequence"/>
</dbReference>
<feature type="region of interest" description="Disordered" evidence="1">
    <location>
        <begin position="253"/>
        <end position="341"/>
    </location>
</feature>
<dbReference type="InterPro" id="IPR009367">
    <property type="entry name" value="Elm1-like"/>
</dbReference>
<evidence type="ECO:0008006" key="4">
    <source>
        <dbReference type="Google" id="ProtNLM"/>
    </source>
</evidence>
<dbReference type="PROSITE" id="PS51450">
    <property type="entry name" value="LRR"/>
    <property type="match status" value="1"/>
</dbReference>
<gene>
    <name evidence="2" type="ORF">F2Q69_00044330</name>
</gene>
<accession>A0A8S9NLS3</accession>
<proteinExistence type="predicted"/>
<feature type="compositionally biased region" description="Basic and acidic residues" evidence="1">
    <location>
        <begin position="318"/>
        <end position="329"/>
    </location>
</feature>
<dbReference type="EMBL" id="QGKX02001621">
    <property type="protein sequence ID" value="KAF3501983.1"/>
    <property type="molecule type" value="Genomic_DNA"/>
</dbReference>
<organism evidence="2 3">
    <name type="scientific">Brassica cretica</name>
    <name type="common">Mustard</name>
    <dbReference type="NCBI Taxonomy" id="69181"/>
    <lineage>
        <taxon>Eukaryota</taxon>
        <taxon>Viridiplantae</taxon>
        <taxon>Streptophyta</taxon>
        <taxon>Embryophyta</taxon>
        <taxon>Tracheophyta</taxon>
        <taxon>Spermatophyta</taxon>
        <taxon>Magnoliopsida</taxon>
        <taxon>eudicotyledons</taxon>
        <taxon>Gunneridae</taxon>
        <taxon>Pentapetalae</taxon>
        <taxon>rosids</taxon>
        <taxon>malvids</taxon>
        <taxon>Brassicales</taxon>
        <taxon>Brassicaceae</taxon>
        <taxon>Brassiceae</taxon>
        <taxon>Brassica</taxon>
    </lineage>
</organism>
<comment type="caution">
    <text evidence="2">The sequence shown here is derived from an EMBL/GenBank/DDBJ whole genome shotgun (WGS) entry which is preliminary data.</text>
</comment>
<dbReference type="PANTHER" id="PTHR33986">
    <property type="entry name" value="OS02G0535700 PROTEIN"/>
    <property type="match status" value="1"/>
</dbReference>
<name>A0A8S9NLS3_BRACR</name>
<dbReference type="PANTHER" id="PTHR33986:SF2">
    <property type="entry name" value="MITOCHONDRIAL FISSION PROTEIN ELM1"/>
    <property type="match status" value="1"/>
</dbReference>
<evidence type="ECO:0000256" key="1">
    <source>
        <dbReference type="SAM" id="MobiDB-lite"/>
    </source>
</evidence>
<reference evidence="2" key="1">
    <citation type="submission" date="2019-12" db="EMBL/GenBank/DDBJ databases">
        <title>Genome sequencing and annotation of Brassica cretica.</title>
        <authorList>
            <person name="Studholme D.J."/>
            <person name="Sarris P."/>
        </authorList>
    </citation>
    <scope>NUCLEOTIDE SEQUENCE</scope>
    <source>
        <strain evidence="2">PFS-109/04</strain>
        <tissue evidence="2">Leaf</tissue>
    </source>
</reference>
<dbReference type="GO" id="GO:0000266">
    <property type="term" value="P:mitochondrial fission"/>
    <property type="evidence" value="ECO:0007669"/>
    <property type="project" value="TreeGrafter"/>
</dbReference>
<feature type="compositionally biased region" description="Acidic residues" evidence="1">
    <location>
        <begin position="288"/>
        <end position="297"/>
    </location>
</feature>
<feature type="compositionally biased region" description="Basic and acidic residues" evidence="1">
    <location>
        <begin position="253"/>
        <end position="265"/>
    </location>
</feature>
<dbReference type="SUPFAM" id="SSF52075">
    <property type="entry name" value="Outer arm dynein light chain 1"/>
    <property type="match status" value="1"/>
</dbReference>
<dbReference type="InterPro" id="IPR032675">
    <property type="entry name" value="LRR_dom_sf"/>
</dbReference>
<dbReference type="AlphaFoldDB" id="A0A8S9NLS3"/>
<dbReference type="InterPro" id="IPR001611">
    <property type="entry name" value="Leu-rich_rpt"/>
</dbReference>
<feature type="region of interest" description="Disordered" evidence="1">
    <location>
        <begin position="354"/>
        <end position="420"/>
    </location>
</feature>
<feature type="compositionally biased region" description="Basic and acidic residues" evidence="1">
    <location>
        <begin position="358"/>
        <end position="369"/>
    </location>
</feature>
<dbReference type="Gene3D" id="3.80.10.10">
    <property type="entry name" value="Ribonuclease Inhibitor"/>
    <property type="match status" value="1"/>
</dbReference>
<protein>
    <recommendedName>
        <fullName evidence="4">U2A'/phosphoprotein 32 family A C-terminal domain-containing protein</fullName>
    </recommendedName>
</protein>
<sequence>MRPILLPDPPTLSTGVPEIFEQGGSQNVVRRAVVIGNGFPGSENQCIGLARALGLAQSHLLYRVTRPKGGINEWLHWLPVGFHKKLDFILRHLYLYSRLMLGSKHSKYIASENGGSVGLSSILEADVNSIVSMARDTYEKIKAIGSSLKSCSDLKELRLAHNEIKALPAELALNKRLLNLDVGNNMITSRSGLEVLGTLSCLRNLNIRGNPISDNEKSAKKVRKLLPPSVNVFNAKPLEKSSKSAKHVRFDTEDVTFDSRHSKSAEEEEEESKVDRKSKKSSKRNKSEDEEEEEADNEGSKRKKKKKSKSNPDIDQVQVEKKEEDAAEKKQKRASPKKLIDAIDDAETSMAEVFSRGDVAKDSEDGVEKNKKRSSVQETGVVRVIDTHKKKKTGNKQSRSAVAELPGEVEIGLGGESKWE</sequence>